<evidence type="ECO:0000256" key="2">
    <source>
        <dbReference type="ARBA" id="ARBA00029447"/>
    </source>
</evidence>
<dbReference type="InterPro" id="IPR013587">
    <property type="entry name" value="Nitrate/nitrite_sensing"/>
</dbReference>
<keyword evidence="5" id="KW-0472">Membrane</keyword>
<keyword evidence="1 3" id="KW-0807">Transducer</keyword>
<dbReference type="PROSITE" id="PS50111">
    <property type="entry name" value="CHEMOTAXIS_TRANSDUC_2"/>
    <property type="match status" value="1"/>
</dbReference>
<dbReference type="InterPro" id="IPR004090">
    <property type="entry name" value="Chemotax_Me-accpt_rcpt"/>
</dbReference>
<evidence type="ECO:0000313" key="9">
    <source>
        <dbReference type="Proteomes" id="UP000199227"/>
    </source>
</evidence>
<evidence type="ECO:0000259" key="7">
    <source>
        <dbReference type="PROSITE" id="PS50885"/>
    </source>
</evidence>
<dbReference type="PANTHER" id="PTHR32089">
    <property type="entry name" value="METHYL-ACCEPTING CHEMOTAXIS PROTEIN MCPB"/>
    <property type="match status" value="1"/>
</dbReference>
<comment type="similarity">
    <text evidence="2">Belongs to the methyl-accepting chemotaxis (MCP) protein family.</text>
</comment>
<dbReference type="PANTHER" id="PTHR32089:SF112">
    <property type="entry name" value="LYSOZYME-LIKE PROTEIN-RELATED"/>
    <property type="match status" value="1"/>
</dbReference>
<evidence type="ECO:0000256" key="5">
    <source>
        <dbReference type="SAM" id="Phobius"/>
    </source>
</evidence>
<evidence type="ECO:0000313" key="8">
    <source>
        <dbReference type="EMBL" id="SFQ00169.1"/>
    </source>
</evidence>
<dbReference type="SUPFAM" id="SSF58104">
    <property type="entry name" value="Methyl-accepting chemotaxis protein (MCP) signaling domain"/>
    <property type="match status" value="1"/>
</dbReference>
<keyword evidence="5" id="KW-1133">Transmembrane helix</keyword>
<dbReference type="STRING" id="223786.SAMN05216234_1761"/>
<dbReference type="InterPro" id="IPR004089">
    <property type="entry name" value="MCPsignal_dom"/>
</dbReference>
<feature type="domain" description="HAMP" evidence="7">
    <location>
        <begin position="208"/>
        <end position="261"/>
    </location>
</feature>
<accession>A0A1I5UY77</accession>
<gene>
    <name evidence="8" type="ORF">SAMN05216234_1761</name>
</gene>
<evidence type="ECO:0000259" key="6">
    <source>
        <dbReference type="PROSITE" id="PS50111"/>
    </source>
</evidence>
<dbReference type="PRINTS" id="PR00260">
    <property type="entry name" value="CHEMTRNSDUCR"/>
</dbReference>
<proteinExistence type="inferred from homology"/>
<dbReference type="EMBL" id="FOXB01000076">
    <property type="protein sequence ID" value="SFQ00169.1"/>
    <property type="molecule type" value="Genomic_DNA"/>
</dbReference>
<feature type="transmembrane region" description="Helical" evidence="5">
    <location>
        <begin position="185"/>
        <end position="207"/>
    </location>
</feature>
<dbReference type="SMART" id="SM00283">
    <property type="entry name" value="MA"/>
    <property type="match status" value="1"/>
</dbReference>
<dbReference type="Proteomes" id="UP000199227">
    <property type="component" value="Unassembled WGS sequence"/>
</dbReference>
<organism evidence="8 9">
    <name type="scientific">Hydrogenimonas thermophila</name>
    <dbReference type="NCBI Taxonomy" id="223786"/>
    <lineage>
        <taxon>Bacteria</taxon>
        <taxon>Pseudomonadati</taxon>
        <taxon>Campylobacterota</taxon>
        <taxon>Epsilonproteobacteria</taxon>
        <taxon>Campylobacterales</taxon>
        <taxon>Hydrogenimonadaceae</taxon>
        <taxon>Hydrogenimonas</taxon>
    </lineage>
</organism>
<keyword evidence="5" id="KW-0812">Transmembrane</keyword>
<dbReference type="RefSeq" id="WP_092914324.1">
    <property type="nucleotide sequence ID" value="NZ_FOXB01000076.1"/>
</dbReference>
<dbReference type="Gene3D" id="1.10.287.950">
    <property type="entry name" value="Methyl-accepting chemotaxis protein"/>
    <property type="match status" value="1"/>
</dbReference>
<reference evidence="8 9" key="1">
    <citation type="submission" date="2016-10" db="EMBL/GenBank/DDBJ databases">
        <authorList>
            <person name="de Groot N.N."/>
        </authorList>
    </citation>
    <scope>NUCLEOTIDE SEQUENCE [LARGE SCALE GENOMIC DNA]</scope>
    <source>
        <strain evidence="8 9">EP1-55-1</strain>
    </source>
</reference>
<dbReference type="GO" id="GO:0004888">
    <property type="term" value="F:transmembrane signaling receptor activity"/>
    <property type="evidence" value="ECO:0007669"/>
    <property type="project" value="InterPro"/>
</dbReference>
<sequence>MEWAKLKNIRILISNLQLPIKDVVNFYSNMNAKILEIIATTSKLSPAKLITIDLVAYTAFLKAKERAGIERAILSATFAANKFAPGMYNKFITLVAEQNSYLDDFLSFAPESISSLYKNAVNDPSFAKVTKMRNIAIKKAFAGNFNIDAEYWFDTITQKINILKKVDDSISKQIKKDLNSFHSMAFVNTFIGIFVIITMLIIAFLSIKDMDMRLNSLKNLIVKIAQTKDLTTEIRIYENDEFGSIRSALRDFLNALHNFTSHAQRSAYENKEVSAGLEHAFGEITTNIHTEAKIVDEGSQEADKLKNMLLASNQEVTLTKDNMLHANQSLQDAINLIQNTIAQIENNAVVENELAERLQQLSHDAEQVKEVLTVISDIADQTNLLALNAAIEAARAGEHGRGFAVVADEVRKLAERTQKSLADINATINIIVQSIMDSSSAMNKNIENVNRLTEDASKVQNEIGNVSVKMTEAVGSVESTAKTIDDAAKIMEAFIGKMIKIKELSETNTNNIFNSEENVKRIGKLADEVLRQISQFRV</sequence>
<name>A0A1I5UY77_9BACT</name>
<dbReference type="OrthoDB" id="2489132at2"/>
<dbReference type="GO" id="GO:0016020">
    <property type="term" value="C:membrane"/>
    <property type="evidence" value="ECO:0007669"/>
    <property type="project" value="InterPro"/>
</dbReference>
<dbReference type="AlphaFoldDB" id="A0A1I5UY77"/>
<dbReference type="GO" id="GO:0007165">
    <property type="term" value="P:signal transduction"/>
    <property type="evidence" value="ECO:0007669"/>
    <property type="project" value="UniProtKB-KW"/>
</dbReference>
<dbReference type="GO" id="GO:0006935">
    <property type="term" value="P:chemotaxis"/>
    <property type="evidence" value="ECO:0007669"/>
    <property type="project" value="InterPro"/>
</dbReference>
<protein>
    <submittedName>
        <fullName evidence="8">Methyl-accepting chemotaxis protein</fullName>
    </submittedName>
</protein>
<dbReference type="PROSITE" id="PS50885">
    <property type="entry name" value="HAMP"/>
    <property type="match status" value="1"/>
</dbReference>
<evidence type="ECO:0000256" key="4">
    <source>
        <dbReference type="SAM" id="Coils"/>
    </source>
</evidence>
<keyword evidence="9" id="KW-1185">Reference proteome</keyword>
<keyword evidence="4" id="KW-0175">Coiled coil</keyword>
<evidence type="ECO:0000256" key="1">
    <source>
        <dbReference type="ARBA" id="ARBA00023224"/>
    </source>
</evidence>
<feature type="coiled-coil region" evidence="4">
    <location>
        <begin position="327"/>
        <end position="371"/>
    </location>
</feature>
<dbReference type="Pfam" id="PF00015">
    <property type="entry name" value="MCPsignal"/>
    <property type="match status" value="1"/>
</dbReference>
<dbReference type="Pfam" id="PF08376">
    <property type="entry name" value="NIT"/>
    <property type="match status" value="1"/>
</dbReference>
<dbReference type="InterPro" id="IPR003660">
    <property type="entry name" value="HAMP_dom"/>
</dbReference>
<evidence type="ECO:0000256" key="3">
    <source>
        <dbReference type="PROSITE-ProRule" id="PRU00284"/>
    </source>
</evidence>
<feature type="domain" description="Methyl-accepting transducer" evidence="6">
    <location>
        <begin position="266"/>
        <end position="502"/>
    </location>
</feature>